<feature type="domain" description="HTH cro/C1-type" evidence="2">
    <location>
        <begin position="13"/>
        <end position="70"/>
    </location>
</feature>
<feature type="region of interest" description="Disordered" evidence="1">
    <location>
        <begin position="403"/>
        <end position="429"/>
    </location>
</feature>
<proteinExistence type="predicted"/>
<evidence type="ECO:0000256" key="1">
    <source>
        <dbReference type="SAM" id="MobiDB-lite"/>
    </source>
</evidence>
<dbReference type="SMART" id="SM00530">
    <property type="entry name" value="HTH_XRE"/>
    <property type="match status" value="1"/>
</dbReference>
<evidence type="ECO:0000313" key="4">
    <source>
        <dbReference type="Proteomes" id="UP000605992"/>
    </source>
</evidence>
<dbReference type="PROSITE" id="PS50943">
    <property type="entry name" value="HTH_CROC1"/>
    <property type="match status" value="1"/>
</dbReference>
<dbReference type="CDD" id="cd00093">
    <property type="entry name" value="HTH_XRE"/>
    <property type="match status" value="1"/>
</dbReference>
<dbReference type="SUPFAM" id="SSF47413">
    <property type="entry name" value="lambda repressor-like DNA-binding domains"/>
    <property type="match status" value="1"/>
</dbReference>
<gene>
    <name evidence="3" type="ORF">Pth03_12000</name>
</gene>
<name>A0A8J3UXR4_9ACTN</name>
<dbReference type="GO" id="GO:0003677">
    <property type="term" value="F:DNA binding"/>
    <property type="evidence" value="ECO:0007669"/>
    <property type="project" value="InterPro"/>
</dbReference>
<organism evidence="3 4">
    <name type="scientific">Planotetraspora thailandica</name>
    <dbReference type="NCBI Taxonomy" id="487172"/>
    <lineage>
        <taxon>Bacteria</taxon>
        <taxon>Bacillati</taxon>
        <taxon>Actinomycetota</taxon>
        <taxon>Actinomycetes</taxon>
        <taxon>Streptosporangiales</taxon>
        <taxon>Streptosporangiaceae</taxon>
        <taxon>Planotetraspora</taxon>
    </lineage>
</organism>
<evidence type="ECO:0000313" key="3">
    <source>
        <dbReference type="EMBL" id="GII52811.1"/>
    </source>
</evidence>
<dbReference type="InterPro" id="IPR001387">
    <property type="entry name" value="Cro/C1-type_HTH"/>
</dbReference>
<dbReference type="RefSeq" id="WP_203943098.1">
    <property type="nucleotide sequence ID" value="NZ_BOOR01000007.1"/>
</dbReference>
<sequence length="465" mass="49840">MTSAEATALGGVIRRRRLGGNITQEELGKRAGYKSGAGVSIFRIESGTVKPTPEKLRGIARALNTTVEALQQEAGMVRDEPASSSQGQTIKARRKGVEAQFLQRSETLSQVGAAYFGAANRSVADMATPFITVCQEFVNMPSTPEGPTTPTKTGEDPAQRVLWIKEQFEWALRGAAVRPARTDDATVRVETLGSAVVSSLASALSWDLNTVGRWSARSLFTAVSNLGRASTGAPIKELRGIAQWNATMARLGGGPRAAGGWGITGGRAVLGTVAALPTAIALGGVFAIGLIASRRVQEVKVTAAEEFLALTEERFEAVITHMTESTEILETVTTHGSWSFEAWQESLASPSGKPVREWPELDEPQQTRYRDLMQVTACLSALLALAPEELLTAPSTKFPTIGELTFGDGQTTKQADETTSGTLGTDVTEASGGVPLATFEELQERYREIRNYIRKEIRASLGRRS</sequence>
<reference evidence="3" key="1">
    <citation type="submission" date="2021-01" db="EMBL/GenBank/DDBJ databases">
        <title>Whole genome shotgun sequence of Planotetraspora thailandica NBRC 104271.</title>
        <authorList>
            <person name="Komaki H."/>
            <person name="Tamura T."/>
        </authorList>
    </citation>
    <scope>NUCLEOTIDE SEQUENCE</scope>
    <source>
        <strain evidence="3">NBRC 104271</strain>
    </source>
</reference>
<dbReference type="Pfam" id="PF01381">
    <property type="entry name" value="HTH_3"/>
    <property type="match status" value="1"/>
</dbReference>
<feature type="compositionally biased region" description="Polar residues" evidence="1">
    <location>
        <begin position="408"/>
        <end position="425"/>
    </location>
</feature>
<dbReference type="Gene3D" id="1.10.260.40">
    <property type="entry name" value="lambda repressor-like DNA-binding domains"/>
    <property type="match status" value="1"/>
</dbReference>
<dbReference type="AlphaFoldDB" id="A0A8J3UXR4"/>
<dbReference type="Proteomes" id="UP000605992">
    <property type="component" value="Unassembled WGS sequence"/>
</dbReference>
<dbReference type="InterPro" id="IPR010982">
    <property type="entry name" value="Lambda_DNA-bd_dom_sf"/>
</dbReference>
<evidence type="ECO:0000259" key="2">
    <source>
        <dbReference type="PROSITE" id="PS50943"/>
    </source>
</evidence>
<accession>A0A8J3UXR4</accession>
<protein>
    <recommendedName>
        <fullName evidence="2">HTH cro/C1-type domain-containing protein</fullName>
    </recommendedName>
</protein>
<keyword evidence="4" id="KW-1185">Reference proteome</keyword>
<comment type="caution">
    <text evidence="3">The sequence shown here is derived from an EMBL/GenBank/DDBJ whole genome shotgun (WGS) entry which is preliminary data.</text>
</comment>
<dbReference type="EMBL" id="BOOR01000007">
    <property type="protein sequence ID" value="GII52811.1"/>
    <property type="molecule type" value="Genomic_DNA"/>
</dbReference>